<evidence type="ECO:0000313" key="2">
    <source>
        <dbReference type="EMBL" id="AVO35736.1"/>
    </source>
</evidence>
<evidence type="ECO:0000256" key="1">
    <source>
        <dbReference type="SAM" id="SignalP"/>
    </source>
</evidence>
<name>A0A2S0MIQ3_9BURK</name>
<organism evidence="2 3">
    <name type="scientific">Ottowia oryzae</name>
    <dbReference type="NCBI Taxonomy" id="2109914"/>
    <lineage>
        <taxon>Bacteria</taxon>
        <taxon>Pseudomonadati</taxon>
        <taxon>Pseudomonadota</taxon>
        <taxon>Betaproteobacteria</taxon>
        <taxon>Burkholderiales</taxon>
        <taxon>Comamonadaceae</taxon>
        <taxon>Ottowia</taxon>
    </lineage>
</organism>
<keyword evidence="1" id="KW-0732">Signal</keyword>
<feature type="chain" id="PRO_5015645584" evidence="1">
    <location>
        <begin position="17"/>
        <end position="90"/>
    </location>
</feature>
<feature type="signal peptide" evidence="1">
    <location>
        <begin position="1"/>
        <end position="16"/>
    </location>
</feature>
<accession>A0A2S0MIQ3</accession>
<gene>
    <name evidence="2" type="ORF">C6570_17045</name>
</gene>
<keyword evidence="3" id="KW-1185">Reference proteome</keyword>
<proteinExistence type="predicted"/>
<dbReference type="RefSeq" id="WP_106704282.1">
    <property type="nucleotide sequence ID" value="NZ_CP027666.1"/>
</dbReference>
<dbReference type="OrthoDB" id="148878at2"/>
<dbReference type="AlphaFoldDB" id="A0A2S0MIQ3"/>
<protein>
    <submittedName>
        <fullName evidence="2">DUF333 domain-containing protein</fullName>
    </submittedName>
</protein>
<dbReference type="PROSITE" id="PS51257">
    <property type="entry name" value="PROKAR_LIPOPROTEIN"/>
    <property type="match status" value="1"/>
</dbReference>
<dbReference type="Proteomes" id="UP000239709">
    <property type="component" value="Chromosome"/>
</dbReference>
<dbReference type="InterPro" id="IPR005590">
    <property type="entry name" value="DUF333"/>
</dbReference>
<reference evidence="2 3" key="1">
    <citation type="submission" date="2018-03" db="EMBL/GenBank/DDBJ databases">
        <title>Genome sequencing of Ottowia sp.</title>
        <authorList>
            <person name="Kim S.-J."/>
            <person name="Heo J."/>
            <person name="Kwon S.-W."/>
        </authorList>
    </citation>
    <scope>NUCLEOTIDE SEQUENCE [LARGE SCALE GENOMIC DNA]</scope>
    <source>
        <strain evidence="2 3">KADR8-3</strain>
    </source>
</reference>
<dbReference type="Pfam" id="PF03891">
    <property type="entry name" value="DUF333"/>
    <property type="match status" value="1"/>
</dbReference>
<sequence length="90" mass="9386">MRTLTLSTLTASTLLAAGCAASGPAPEPAAPKANPPLIGMPNPASKYCIDKGGTLQIRKDAAGNQGGWCTLPDGTVIEEWALFRRDHPQK</sequence>
<dbReference type="EMBL" id="CP027666">
    <property type="protein sequence ID" value="AVO35736.1"/>
    <property type="molecule type" value="Genomic_DNA"/>
</dbReference>
<dbReference type="PANTHER" id="PTHR38008">
    <property type="entry name" value="HEMOLYSIN-RELATED"/>
    <property type="match status" value="1"/>
</dbReference>
<dbReference type="PANTHER" id="PTHR38008:SF2">
    <property type="entry name" value="HEMOLYSIN"/>
    <property type="match status" value="1"/>
</dbReference>
<evidence type="ECO:0000313" key="3">
    <source>
        <dbReference type="Proteomes" id="UP000239709"/>
    </source>
</evidence>
<dbReference type="KEGG" id="otk:C6570_17045"/>